<dbReference type="Proteomes" id="UP000325780">
    <property type="component" value="Unassembled WGS sequence"/>
</dbReference>
<organism evidence="4 5">
    <name type="scientific">Aspergillus avenaceus</name>
    <dbReference type="NCBI Taxonomy" id="36643"/>
    <lineage>
        <taxon>Eukaryota</taxon>
        <taxon>Fungi</taxon>
        <taxon>Dikarya</taxon>
        <taxon>Ascomycota</taxon>
        <taxon>Pezizomycotina</taxon>
        <taxon>Eurotiomycetes</taxon>
        <taxon>Eurotiomycetidae</taxon>
        <taxon>Eurotiales</taxon>
        <taxon>Aspergillaceae</taxon>
        <taxon>Aspergillus</taxon>
        <taxon>Aspergillus subgen. Circumdati</taxon>
    </lineage>
</organism>
<keyword evidence="1" id="KW-0479">Metal-binding</keyword>
<evidence type="ECO:0000256" key="1">
    <source>
        <dbReference type="RuleBase" id="RU003682"/>
    </source>
</evidence>
<evidence type="ECO:0000256" key="2">
    <source>
        <dbReference type="SAM" id="MobiDB-lite"/>
    </source>
</evidence>
<keyword evidence="1" id="KW-0408">Iron</keyword>
<feature type="region of interest" description="Disordered" evidence="2">
    <location>
        <begin position="1"/>
        <end position="26"/>
    </location>
</feature>
<keyword evidence="5" id="KW-1185">Reference proteome</keyword>
<gene>
    <name evidence="4" type="ORF">BDV25DRAFT_170013</name>
</gene>
<name>A0A5N6U3D8_ASPAV</name>
<keyword evidence="1" id="KW-0560">Oxidoreductase</keyword>
<evidence type="ECO:0000313" key="5">
    <source>
        <dbReference type="Proteomes" id="UP000325780"/>
    </source>
</evidence>
<accession>A0A5N6U3D8</accession>
<dbReference type="OrthoDB" id="10256055at2759"/>
<reference evidence="4 5" key="1">
    <citation type="submission" date="2019-04" db="EMBL/GenBank/DDBJ databases">
        <title>Friends and foes A comparative genomics study of 23 Aspergillus species from section Flavi.</title>
        <authorList>
            <consortium name="DOE Joint Genome Institute"/>
            <person name="Kjaerbolling I."/>
            <person name="Vesth T."/>
            <person name="Frisvad J.C."/>
            <person name="Nybo J.L."/>
            <person name="Theobald S."/>
            <person name="Kildgaard S."/>
            <person name="Isbrandt T."/>
            <person name="Kuo A."/>
            <person name="Sato A."/>
            <person name="Lyhne E.K."/>
            <person name="Kogle M.E."/>
            <person name="Wiebenga A."/>
            <person name="Kun R.S."/>
            <person name="Lubbers R.J."/>
            <person name="Makela M.R."/>
            <person name="Barry K."/>
            <person name="Chovatia M."/>
            <person name="Clum A."/>
            <person name="Daum C."/>
            <person name="Haridas S."/>
            <person name="He G."/>
            <person name="LaButti K."/>
            <person name="Lipzen A."/>
            <person name="Mondo S."/>
            <person name="Riley R."/>
            <person name="Salamov A."/>
            <person name="Simmons B.A."/>
            <person name="Magnuson J.K."/>
            <person name="Henrissat B."/>
            <person name="Mortensen U.H."/>
            <person name="Larsen T.O."/>
            <person name="Devries R.P."/>
            <person name="Grigoriev I.V."/>
            <person name="Machida M."/>
            <person name="Baker S.E."/>
            <person name="Andersen M.R."/>
        </authorList>
    </citation>
    <scope>NUCLEOTIDE SEQUENCE [LARGE SCALE GENOMIC DNA]</scope>
    <source>
        <strain evidence="4 5">IBT 18842</strain>
    </source>
</reference>
<protein>
    <recommendedName>
        <fullName evidence="3">Fe2OG dioxygenase domain-containing protein</fullName>
    </recommendedName>
</protein>
<evidence type="ECO:0000259" key="3">
    <source>
        <dbReference type="PROSITE" id="PS51471"/>
    </source>
</evidence>
<feature type="domain" description="Fe2OG dioxygenase" evidence="3">
    <location>
        <begin position="167"/>
        <end position="263"/>
    </location>
</feature>
<proteinExistence type="inferred from homology"/>
<dbReference type="InterPro" id="IPR005123">
    <property type="entry name" value="Oxoglu/Fe-dep_dioxygenase_dom"/>
</dbReference>
<dbReference type="PROSITE" id="PS51471">
    <property type="entry name" value="FE2OG_OXY"/>
    <property type="match status" value="1"/>
</dbReference>
<dbReference type="EMBL" id="ML742048">
    <property type="protein sequence ID" value="KAE8152761.1"/>
    <property type="molecule type" value="Genomic_DNA"/>
</dbReference>
<comment type="similarity">
    <text evidence="1">Belongs to the iron/ascorbate-dependent oxidoreductase family.</text>
</comment>
<evidence type="ECO:0000313" key="4">
    <source>
        <dbReference type="EMBL" id="KAE8152761.1"/>
    </source>
</evidence>
<dbReference type="GO" id="GO:0016491">
    <property type="term" value="F:oxidoreductase activity"/>
    <property type="evidence" value="ECO:0007669"/>
    <property type="project" value="UniProtKB-KW"/>
</dbReference>
<dbReference type="PANTHER" id="PTHR41677">
    <property type="entry name" value="YALI0B19030P"/>
    <property type="match status" value="1"/>
</dbReference>
<dbReference type="AlphaFoldDB" id="A0A5N6U3D8"/>
<sequence>MPSIAQADPPRFDVVGPTTKKATRPTKELPESLIRTARNVEKEEFDAARHVNYVPPKKVWTMADIGLEGVGISPTAISEPFPLFTESAVKQFRADLFSEPVLERCQFASSFATNMIRGYDATIAPFIHKAWASPEVLGAVSSIAGVDLVPAMDYEIGHCNISINDEKPTPAQLKSLQDGSENEAFAWHRDSFPFVCVTMVSDCRNMVGGETVLRTGDGNTMKARGPTMGTAVVMQGRYIEHMALKSFGGGERISLITPFRPRSPFAKDEVVLTTVRGISFPELLYPQFAEYRLEILKTRIEWLIEEVKQQRGQKKKFVLRSIKDYLYEQQHYIDATLDEMIDDGV</sequence>
<dbReference type="GO" id="GO:0046872">
    <property type="term" value="F:metal ion binding"/>
    <property type="evidence" value="ECO:0007669"/>
    <property type="project" value="UniProtKB-KW"/>
</dbReference>
<dbReference type="PANTHER" id="PTHR41677:SF1">
    <property type="entry name" value="FE2OG DIOXYGENASE DOMAIN-CONTAINING PROTEIN"/>
    <property type="match status" value="1"/>
</dbReference>